<evidence type="ECO:0000313" key="6">
    <source>
        <dbReference type="EMBL" id="CAC5376078.1"/>
    </source>
</evidence>
<accession>A0A6J8AY44</accession>
<evidence type="ECO:0000313" key="7">
    <source>
        <dbReference type="Proteomes" id="UP000507470"/>
    </source>
</evidence>
<dbReference type="InterPro" id="IPR000832">
    <property type="entry name" value="GPCR_2_secretin-like"/>
</dbReference>
<evidence type="ECO:0000256" key="3">
    <source>
        <dbReference type="ARBA" id="ARBA00022989"/>
    </source>
</evidence>
<evidence type="ECO:0000256" key="2">
    <source>
        <dbReference type="ARBA" id="ARBA00022692"/>
    </source>
</evidence>
<dbReference type="PANTHER" id="PTHR12011">
    <property type="entry name" value="ADHESION G-PROTEIN COUPLED RECEPTOR"/>
    <property type="match status" value="1"/>
</dbReference>
<dbReference type="OrthoDB" id="10363744at2759"/>
<dbReference type="GO" id="GO:0004930">
    <property type="term" value="F:G protein-coupled receptor activity"/>
    <property type="evidence" value="ECO:0007669"/>
    <property type="project" value="InterPro"/>
</dbReference>
<feature type="transmembrane region" description="Helical" evidence="5">
    <location>
        <begin position="532"/>
        <end position="553"/>
    </location>
</feature>
<organism evidence="6 7">
    <name type="scientific">Mytilus coruscus</name>
    <name type="common">Sea mussel</name>
    <dbReference type="NCBI Taxonomy" id="42192"/>
    <lineage>
        <taxon>Eukaryota</taxon>
        <taxon>Metazoa</taxon>
        <taxon>Spiralia</taxon>
        <taxon>Lophotrochozoa</taxon>
        <taxon>Mollusca</taxon>
        <taxon>Bivalvia</taxon>
        <taxon>Autobranchia</taxon>
        <taxon>Pteriomorphia</taxon>
        <taxon>Mytilida</taxon>
        <taxon>Mytiloidea</taxon>
        <taxon>Mytilidae</taxon>
        <taxon>Mytilinae</taxon>
        <taxon>Mytilus</taxon>
    </lineage>
</organism>
<keyword evidence="4 5" id="KW-0472">Membrane</keyword>
<reference evidence="6 7" key="1">
    <citation type="submission" date="2020-06" db="EMBL/GenBank/DDBJ databases">
        <authorList>
            <person name="Li R."/>
            <person name="Bekaert M."/>
        </authorList>
    </citation>
    <scope>NUCLEOTIDE SEQUENCE [LARGE SCALE GENOMIC DNA]</scope>
    <source>
        <strain evidence="7">wild</strain>
    </source>
</reference>
<evidence type="ECO:0000256" key="5">
    <source>
        <dbReference type="SAM" id="Phobius"/>
    </source>
</evidence>
<keyword evidence="3 5" id="KW-1133">Transmembrane helix</keyword>
<gene>
    <name evidence="6" type="ORF">MCOR_12833</name>
</gene>
<keyword evidence="7" id="KW-1185">Reference proteome</keyword>
<dbReference type="Pfam" id="PF00002">
    <property type="entry name" value="7tm_2"/>
    <property type="match status" value="1"/>
</dbReference>
<dbReference type="AlphaFoldDB" id="A0A6J8AY44"/>
<feature type="transmembrane region" description="Helical" evidence="5">
    <location>
        <begin position="455"/>
        <end position="473"/>
    </location>
</feature>
<evidence type="ECO:0000256" key="4">
    <source>
        <dbReference type="ARBA" id="ARBA00023136"/>
    </source>
</evidence>
<evidence type="ECO:0000256" key="1">
    <source>
        <dbReference type="ARBA" id="ARBA00004141"/>
    </source>
</evidence>
<proteinExistence type="predicted"/>
<comment type="subcellular location">
    <subcellularLocation>
        <location evidence="1">Membrane</location>
        <topology evidence="1">Multi-pass membrane protein</topology>
    </subcellularLocation>
</comment>
<evidence type="ECO:0008006" key="8">
    <source>
        <dbReference type="Google" id="ProtNLM"/>
    </source>
</evidence>
<name>A0A6J8AY44_MYTCO</name>
<dbReference type="PANTHER" id="PTHR12011:SF347">
    <property type="entry name" value="FI21270P1-RELATED"/>
    <property type="match status" value="1"/>
</dbReference>
<sequence length="633" mass="72543">MIEFYNINDGEVYQNCSCLGYDSIPPYSNVSLPDLCYVPNGFNCNWYNDCFRKKYSCSGIDDGGIIFQRDLCSLYDQHQHKFKPTNQILLANIRRCLQVDMVRILRPWVQFQCSEIKNLSISVNKQCFTNQEFQNVTLSLCDMNADIFSSLVVTLVESLYKQNGSSEGISNLLEARSFCPNKELFMQTMNTTVVRIKTTMETRHTFYNNAFRSTKVATDIVTKLSELMLWRQHGLSWHAWVDTRFQNISPNKNSIFILLASRKSYDMNYNDTSPTPRVNDSVNNLASGISEGMFVSVNKQIVTIQSLEACVDLLCQHIYLSTDSTETRGNASRKCDINGNWGTPVYINCVNEILHKTTEKEHSDKGASNIMRIVDNLGSLVQKNLSSNETKIINRKNLDKFYTAAMYKTLSGILPTTSNRSVGSDVMSVSFDQAIHILAENITITFEQNKKIACIIITAVLHYVFLVVFFLMLCNGISVARSVIYVFKTKSRLPIYIALAWVVPLVIVGITLGITRLKGYHSEKYKQWVNHILTHCLCTLFQGLFIFIFHTVLSKKHDTHILNWKNVINRFYKNMKSHFIELFMTLSLDCLHFYISNTDTTKLKDMKTETPKKHELRAFLKINKSQAYEVAKA</sequence>
<protein>
    <recommendedName>
        <fullName evidence="8">G-protein coupled receptors family 2 profile 2 domain-containing protein</fullName>
    </recommendedName>
</protein>
<dbReference type="Proteomes" id="UP000507470">
    <property type="component" value="Unassembled WGS sequence"/>
</dbReference>
<dbReference type="Gene3D" id="1.20.1070.10">
    <property type="entry name" value="Rhodopsin 7-helix transmembrane proteins"/>
    <property type="match status" value="1"/>
</dbReference>
<feature type="transmembrane region" description="Helical" evidence="5">
    <location>
        <begin position="493"/>
        <end position="512"/>
    </location>
</feature>
<dbReference type="GO" id="GO:0005886">
    <property type="term" value="C:plasma membrane"/>
    <property type="evidence" value="ECO:0007669"/>
    <property type="project" value="TreeGrafter"/>
</dbReference>
<dbReference type="EMBL" id="CACVKT020002176">
    <property type="protein sequence ID" value="CAC5376078.1"/>
    <property type="molecule type" value="Genomic_DNA"/>
</dbReference>
<keyword evidence="2 5" id="KW-0812">Transmembrane</keyword>